<feature type="domain" description="Phosphoribosylformylglycinamidine synthase linker" evidence="15">
    <location>
        <begin position="192"/>
        <end position="241"/>
    </location>
</feature>
<dbReference type="SUPFAM" id="SSF109736">
    <property type="entry name" value="FGAM synthase PurL, linker domain"/>
    <property type="match status" value="1"/>
</dbReference>
<keyword evidence="5 12" id="KW-0479">Metal-binding</keyword>
<evidence type="ECO:0000256" key="5">
    <source>
        <dbReference type="ARBA" id="ARBA00022723"/>
    </source>
</evidence>
<keyword evidence="7 12" id="KW-0658">Purine biosynthesis</keyword>
<dbReference type="CDD" id="cd02203">
    <property type="entry name" value="PurL_repeat1"/>
    <property type="match status" value="1"/>
</dbReference>
<evidence type="ECO:0000256" key="10">
    <source>
        <dbReference type="ARBA" id="ARBA00022962"/>
    </source>
</evidence>
<dbReference type="Pfam" id="PF13507">
    <property type="entry name" value="GATase_5"/>
    <property type="match status" value="1"/>
</dbReference>
<dbReference type="InterPro" id="IPR010073">
    <property type="entry name" value="PurL_large"/>
</dbReference>
<dbReference type="SUPFAM" id="SSF56042">
    <property type="entry name" value="PurM C-terminal domain-like"/>
    <property type="match status" value="2"/>
</dbReference>
<feature type="region of interest" description="Disordered" evidence="13">
    <location>
        <begin position="729"/>
        <end position="755"/>
    </location>
</feature>
<feature type="domain" description="Phosphoribosylformylglycinamidine synthase N-terminal" evidence="16">
    <location>
        <begin position="39"/>
        <end position="164"/>
    </location>
</feature>
<evidence type="ECO:0000256" key="8">
    <source>
        <dbReference type="ARBA" id="ARBA00022840"/>
    </source>
</evidence>
<dbReference type="InterPro" id="IPR041609">
    <property type="entry name" value="PurL_linker"/>
</dbReference>
<feature type="binding site" evidence="12">
    <location>
        <position position="813"/>
    </location>
    <ligand>
        <name>Mg(2+)</name>
        <dbReference type="ChEBI" id="CHEBI:18420"/>
    </ligand>
</feature>
<dbReference type="GO" id="GO:0004642">
    <property type="term" value="F:phosphoribosylformylglycinamidine synthase activity"/>
    <property type="evidence" value="ECO:0007669"/>
    <property type="project" value="UniProtKB-UniRule"/>
</dbReference>
<dbReference type="InterPro" id="IPR029062">
    <property type="entry name" value="Class_I_gatase-like"/>
</dbReference>
<comment type="subcellular location">
    <subcellularLocation>
        <location evidence="12">Cytoplasm</location>
    </subcellularLocation>
</comment>
<evidence type="ECO:0000256" key="13">
    <source>
        <dbReference type="SAM" id="MobiDB-lite"/>
    </source>
</evidence>
<keyword evidence="10 12" id="KW-0315">Glutamine amidotransferase</keyword>
<feature type="binding site" evidence="12">
    <location>
        <position position="856"/>
    </location>
    <ligand>
        <name>Mg(2+)</name>
        <dbReference type="ChEBI" id="CHEBI:18420"/>
    </ligand>
</feature>
<evidence type="ECO:0000256" key="6">
    <source>
        <dbReference type="ARBA" id="ARBA00022741"/>
    </source>
</evidence>
<dbReference type="FunFam" id="3.30.1330.10:FF:000005">
    <property type="entry name" value="Phosphoribosylformylglycinamidine synthase"/>
    <property type="match status" value="1"/>
</dbReference>
<organism evidence="19">
    <name type="scientific">Candidatus Kentrum sp. FM</name>
    <dbReference type="NCBI Taxonomy" id="2126340"/>
    <lineage>
        <taxon>Bacteria</taxon>
        <taxon>Pseudomonadati</taxon>
        <taxon>Pseudomonadota</taxon>
        <taxon>Gammaproteobacteria</taxon>
        <taxon>Candidatus Kentrum</taxon>
    </lineage>
</organism>
<dbReference type="EMBL" id="CAADFL010000043">
    <property type="protein sequence ID" value="VFK07537.1"/>
    <property type="molecule type" value="Genomic_DNA"/>
</dbReference>
<dbReference type="Pfam" id="PF22689">
    <property type="entry name" value="FGAR-AT_PurM_N-like"/>
    <property type="match status" value="1"/>
</dbReference>
<dbReference type="SMART" id="SM01211">
    <property type="entry name" value="GATase_5"/>
    <property type="match status" value="1"/>
</dbReference>
<feature type="domain" description="FGAR-AT PurM N-terminal-like" evidence="17">
    <location>
        <begin position="783"/>
        <end position="949"/>
    </location>
</feature>
<evidence type="ECO:0000256" key="7">
    <source>
        <dbReference type="ARBA" id="ARBA00022755"/>
    </source>
</evidence>
<keyword evidence="8 12" id="KW-0067">ATP-binding</keyword>
<dbReference type="FunFam" id="3.90.650.10:FF:000024">
    <property type="entry name" value="Phosphoribosylformylglycinamidine synthase"/>
    <property type="match status" value="1"/>
</dbReference>
<comment type="function">
    <text evidence="12">Phosphoribosylformylglycinamidine synthase involved in the purines biosynthetic pathway. Catalyzes the ATP-dependent conversion of formylglycinamide ribonucleotide (FGAR) and glutamine to yield formylglycinamidine ribonucleotide (FGAM) and glutamate.</text>
</comment>
<dbReference type="Pfam" id="PF18072">
    <property type="entry name" value="FGAR-AT_linker"/>
    <property type="match status" value="1"/>
</dbReference>
<dbReference type="SUPFAM" id="SSF55326">
    <property type="entry name" value="PurM N-terminal domain-like"/>
    <property type="match status" value="2"/>
</dbReference>
<dbReference type="CDD" id="cd02204">
    <property type="entry name" value="PurL_repeat2"/>
    <property type="match status" value="1"/>
</dbReference>
<dbReference type="EC" id="6.3.5.3" evidence="12"/>
<dbReference type="SUPFAM" id="SSF82697">
    <property type="entry name" value="PurS-like"/>
    <property type="match status" value="1"/>
</dbReference>
<dbReference type="GO" id="GO:0006189">
    <property type="term" value="P:'de novo' IMP biosynthetic process"/>
    <property type="evidence" value="ECO:0007669"/>
    <property type="project" value="UniProtKB-UniRule"/>
</dbReference>
<feature type="binding site" evidence="12">
    <location>
        <position position="812"/>
    </location>
    <ligand>
        <name>ATP</name>
        <dbReference type="ChEBI" id="CHEBI:30616"/>
    </ligand>
</feature>
<dbReference type="Gene3D" id="3.30.1330.10">
    <property type="entry name" value="PurM-like, N-terminal domain"/>
    <property type="match status" value="2"/>
</dbReference>
<keyword evidence="9 12" id="KW-0460">Magnesium</keyword>
<dbReference type="Gene3D" id="3.40.50.880">
    <property type="match status" value="1"/>
</dbReference>
<evidence type="ECO:0000256" key="1">
    <source>
        <dbReference type="ARBA" id="ARBA00004920"/>
    </source>
</evidence>
<dbReference type="FunFam" id="3.40.50.880:FF:000008">
    <property type="entry name" value="Phosphoribosylformylglycinamidine synthase"/>
    <property type="match status" value="1"/>
</dbReference>
<dbReference type="EMBL" id="CAADEZ010000056">
    <property type="protein sequence ID" value="VFJ48205.1"/>
    <property type="molecule type" value="Genomic_DNA"/>
</dbReference>
<evidence type="ECO:0000256" key="11">
    <source>
        <dbReference type="ARBA" id="ARBA00052585"/>
    </source>
</evidence>
<evidence type="ECO:0000256" key="9">
    <source>
        <dbReference type="ARBA" id="ARBA00022842"/>
    </source>
</evidence>
<feature type="domain" description="PurM-like C-terminal" evidence="14">
    <location>
        <begin position="980"/>
        <end position="1108"/>
    </location>
</feature>
<sequence>MQKILSLPGPPALSSFRLQKLLEEIRAQVPQVSSLTARFVHFARLAAPDGLLTEEEWARLRAILDDGSGDEIHGLPLPEPSSDRLVLVAPRPGTVSPWSSKASDIARQCGLAAIGRLERGIAFYVGLQDHGSVTGQMWDTIRALLHDPMTQAVFRDFDGIDSLFSRADPAPLGRISLSGRKGEEPVQVLAALEAANRELGLALSPDEIRYLAHGFAGLGRDPSDVELMMFAQVNSEHCRHKVFNAGWVIDGTPREDTLFGMIRRTYSNAADNSHILGAYADNSAVMRGAVTPGDAGDRGGLGDPGGDYPVRYDAPEAETASGWLRAREPQARYFSGNEPMAQAIAPSGEGQVVPGLNRLSARTLFCPDPISRRYDYAPGETHILMKVETHNHPTAISPYPGAATGSGGEIRDEAATGRGARAKAGLTGFSVSNLRIPGFEQPWEQDWGKPARIASAFRIMQEGPIGAASFNNEFGRPALLGYFRTFEASVAHSVTDSNAGSREIRGYHKPIMIAGGMGTIREEQVKKRELPAGAPIVVLGGPAMLIGLGGGAASSLASGTTKASLDFASVQRDNPEMQRRCQEVIDRCWQMGEINPILSLHDVGAGGLSNALPELVHGGGRGGRFDLRAIPNDDPGMSPLALWCNESQERYVLAIAPQRLESFLELCRKERCPWAVVGETTQALQLTLTDSLHTEAANGRADDLPIDISLDFLFGNPPRMVRDVTRIPHPNAATPTGEKSALPRQGVGTAKEPATDSFPLHTSHFTLFDAIHRVLRLPTVAGKGFLITIGDRSVGGLVARDQMVGPWQVPVADCAVTASGFQVYTGEAMAMGERAPVALIDAPASGRLAVAEAITNIAGAAIPALDRVALSANWMAACGHPGEDARLFDTVRAVTELCLRLGIVIPVGKDSLSMKTVWDEEGQGNGQGGNGRSRQVTAPLSLIVSAFAPVTDIRKTLTPQLRTDVGPTDLILVDLGRGRNRLGGSALAQVFAASGEGETADLDRPEDLEAFFGAIGRLNRDGYLLAYHDRSDGGLLVTLCEMAFAGHTGMTIDLNAAVRPGRSPASSGKPRTSNLERQTALLFAEEPGAVLQIRRADRVAVFRILASYWKAAGEGLAELAHVIGEPNHHGNPGDDIRFRFAGETVFSQSRISLQKVWSETGYRMQAARDNPGCARQEYEGISDPGDPGLTVHVGFDLSGSDRSQAMARGPSPAGSRPRVAIVREVGVNGHVEMAAAFHRAGFDCIDVHMSEIIEGDATLANYHGMAACGGFSYGDVLGAGGGWASSILHNPRAREVFAAFFARTETFSLGVCNGCQMLSRLTALIPGTDHWPRFVRNLSEQFEARLVLCEVLPSPSLFLTGMAGSRLPIVVAHGEGRARFPVPEGHENPEQTSKACLRYVDNRGTPTERYPANPNGSPAGVTGFSSLDGRVTIMMPHPERMFRSCQYSWHPDDWAEEGPWMRMFRNARAWVEESVGG</sequence>
<evidence type="ECO:0000313" key="19">
    <source>
        <dbReference type="EMBL" id="VFJ48205.1"/>
    </source>
</evidence>
<proteinExistence type="inferred from homology"/>
<keyword evidence="3 12" id="KW-0963">Cytoplasm</keyword>
<comment type="pathway">
    <text evidence="1 12">Purine metabolism; IMP biosynthesis via de novo pathway; 5-amino-1-(5-phospho-D-ribosyl)imidazole from N(2)-formyl-N(1)-(5-phospho-D-ribosyl)glycinamide: step 1/2.</text>
</comment>
<dbReference type="InterPro" id="IPR036921">
    <property type="entry name" value="PurM-like_N_sf"/>
</dbReference>
<feature type="binding site" evidence="12">
    <location>
        <position position="1029"/>
    </location>
    <ligand>
        <name>Mg(2+)</name>
        <dbReference type="ChEBI" id="CHEBI:18420"/>
    </ligand>
</feature>
<evidence type="ECO:0000256" key="3">
    <source>
        <dbReference type="ARBA" id="ARBA00022490"/>
    </source>
</evidence>
<evidence type="ECO:0000259" key="16">
    <source>
        <dbReference type="Pfam" id="PF18076"/>
    </source>
</evidence>
<dbReference type="Pfam" id="PF02769">
    <property type="entry name" value="AIRS_C"/>
    <property type="match status" value="2"/>
</dbReference>
<dbReference type="InterPro" id="IPR040707">
    <property type="entry name" value="FGAR-AT_N"/>
</dbReference>
<dbReference type="GO" id="GO:0005524">
    <property type="term" value="F:ATP binding"/>
    <property type="evidence" value="ECO:0007669"/>
    <property type="project" value="UniProtKB-UniRule"/>
</dbReference>
<dbReference type="SUPFAM" id="SSF52317">
    <property type="entry name" value="Class I glutamine amidotransferase-like"/>
    <property type="match status" value="1"/>
</dbReference>
<evidence type="ECO:0000259" key="17">
    <source>
        <dbReference type="Pfam" id="PF22689"/>
    </source>
</evidence>
<dbReference type="EMBL" id="CAADFA010000056">
    <property type="protein sequence ID" value="VFJ48188.1"/>
    <property type="molecule type" value="Genomic_DNA"/>
</dbReference>
<name>A0A450S8E1_9GAMM</name>
<dbReference type="GO" id="GO:0046872">
    <property type="term" value="F:metal ion binding"/>
    <property type="evidence" value="ECO:0007669"/>
    <property type="project" value="UniProtKB-KW"/>
</dbReference>
<comment type="caution">
    <text evidence="12">Lacks conserved residue(s) required for the propagation of feature annotation.</text>
</comment>
<comment type="similarity">
    <text evidence="2 12">In the N-terminal section; belongs to the FGAMS family.</text>
</comment>
<comment type="subunit">
    <text evidence="12">Monomer.</text>
</comment>
<dbReference type="PANTHER" id="PTHR10099:SF1">
    <property type="entry name" value="PHOSPHORIBOSYLFORMYLGLYCINAMIDINE SYNTHASE"/>
    <property type="match status" value="1"/>
</dbReference>
<dbReference type="UniPathway" id="UPA00074">
    <property type="reaction ID" value="UER00128"/>
</dbReference>
<dbReference type="Gene3D" id="3.90.650.10">
    <property type="entry name" value="PurM-like C-terminal domain"/>
    <property type="match status" value="2"/>
</dbReference>
<feature type="active site" evidence="12">
    <location>
        <position position="1437"/>
    </location>
</feature>
<feature type="active site" description="Nucleophile" evidence="12">
    <location>
        <position position="1312"/>
    </location>
</feature>
<dbReference type="InterPro" id="IPR055181">
    <property type="entry name" value="FGAR-AT_PurM_N-like"/>
</dbReference>
<evidence type="ECO:0000313" key="18">
    <source>
        <dbReference type="EMBL" id="VFJ48188.1"/>
    </source>
</evidence>
<dbReference type="HAMAP" id="MF_00419">
    <property type="entry name" value="PurL_1"/>
    <property type="match status" value="1"/>
</dbReference>
<feature type="binding site" evidence="12">
    <location>
        <position position="852"/>
    </location>
    <ligand>
        <name>Mg(2+)</name>
        <dbReference type="ChEBI" id="CHEBI:18420"/>
    </ligand>
</feature>
<accession>A0A450S8E1</accession>
<feature type="binding site" evidence="12">
    <location>
        <position position="1031"/>
    </location>
    <ligand>
        <name>ATP</name>
        <dbReference type="ChEBI" id="CHEBI:30616"/>
    </ligand>
</feature>
<keyword evidence="4 12" id="KW-0436">Ligase</keyword>
<evidence type="ECO:0000256" key="2">
    <source>
        <dbReference type="ARBA" id="ARBA00008608"/>
    </source>
</evidence>
<feature type="binding site" evidence="12">
    <location>
        <begin position="401"/>
        <end position="412"/>
    </location>
    <ligand>
        <name>ATP</name>
        <dbReference type="ChEBI" id="CHEBI:30616"/>
    </ligand>
</feature>
<feature type="active site" evidence="12">
    <location>
        <position position="1439"/>
    </location>
</feature>
<protein>
    <recommendedName>
        <fullName evidence="12">Phosphoribosylformylglycinamidine synthase</fullName>
        <shortName evidence="12">FGAM synthase</shortName>
        <shortName evidence="12">FGAMS</shortName>
        <ecNumber evidence="12">6.3.5.3</ecNumber>
    </recommendedName>
    <alternativeName>
        <fullName evidence="12">Formylglycinamide ribonucleotide amidotransferase</fullName>
        <shortName evidence="12">FGAR amidotransferase</shortName>
        <shortName evidence="12">FGAR-AT</shortName>
    </alternativeName>
</protein>
<evidence type="ECO:0000259" key="14">
    <source>
        <dbReference type="Pfam" id="PF02769"/>
    </source>
</evidence>
<evidence type="ECO:0000256" key="12">
    <source>
        <dbReference type="HAMAP-Rule" id="MF_00419"/>
    </source>
</evidence>
<keyword evidence="6 12" id="KW-0547">Nucleotide-binding</keyword>
<dbReference type="Pfam" id="PF18076">
    <property type="entry name" value="FGAR-AT_N"/>
    <property type="match status" value="1"/>
</dbReference>
<dbReference type="PANTHER" id="PTHR10099">
    <property type="entry name" value="PHOSPHORIBOSYLFORMYLGLYCINAMIDINE SYNTHASE"/>
    <property type="match status" value="1"/>
</dbReference>
<dbReference type="InterPro" id="IPR036604">
    <property type="entry name" value="PurS-like_sf"/>
</dbReference>
<comment type="catalytic activity">
    <reaction evidence="11 12">
        <text>N(2)-formyl-N(1)-(5-phospho-beta-D-ribosyl)glycinamide + L-glutamine + ATP + H2O = 2-formamido-N(1)-(5-O-phospho-beta-D-ribosyl)acetamidine + L-glutamate + ADP + phosphate + H(+)</text>
        <dbReference type="Rhea" id="RHEA:17129"/>
        <dbReference type="ChEBI" id="CHEBI:15377"/>
        <dbReference type="ChEBI" id="CHEBI:15378"/>
        <dbReference type="ChEBI" id="CHEBI:29985"/>
        <dbReference type="ChEBI" id="CHEBI:30616"/>
        <dbReference type="ChEBI" id="CHEBI:43474"/>
        <dbReference type="ChEBI" id="CHEBI:58359"/>
        <dbReference type="ChEBI" id="CHEBI:147286"/>
        <dbReference type="ChEBI" id="CHEBI:147287"/>
        <dbReference type="ChEBI" id="CHEBI:456216"/>
        <dbReference type="EC" id="6.3.5.3"/>
    </reaction>
</comment>
<evidence type="ECO:0000259" key="15">
    <source>
        <dbReference type="Pfam" id="PF18072"/>
    </source>
</evidence>
<dbReference type="InterPro" id="IPR036676">
    <property type="entry name" value="PurM-like_C_sf"/>
</dbReference>
<gene>
    <name evidence="12" type="primary">purL</name>
    <name evidence="19" type="ORF">BECKFM1743A_GA0114220_100561</name>
    <name evidence="20" type="ORF">BECKFM1743B_GA0114221_1004313</name>
    <name evidence="18" type="ORF">BECKFM1743C_GA0114222_1005611</name>
</gene>
<dbReference type="NCBIfam" id="NF003672">
    <property type="entry name" value="PRK05297.1"/>
    <property type="match status" value="1"/>
</dbReference>
<dbReference type="CDD" id="cd01740">
    <property type="entry name" value="GATase1_FGAR_AT"/>
    <property type="match status" value="1"/>
</dbReference>
<feature type="domain" description="PurM-like C-terminal" evidence="14">
    <location>
        <begin position="532"/>
        <end position="686"/>
    </location>
</feature>
<evidence type="ECO:0000313" key="20">
    <source>
        <dbReference type="EMBL" id="VFK07537.1"/>
    </source>
</evidence>
<dbReference type="Gene3D" id="1.10.8.750">
    <property type="entry name" value="Phosphoribosylformylglycinamidine synthase, linker domain"/>
    <property type="match status" value="1"/>
</dbReference>
<evidence type="ECO:0000256" key="4">
    <source>
        <dbReference type="ARBA" id="ARBA00022598"/>
    </source>
</evidence>
<dbReference type="InterPro" id="IPR010918">
    <property type="entry name" value="PurM-like_C_dom"/>
</dbReference>
<dbReference type="GO" id="GO:0005737">
    <property type="term" value="C:cytoplasm"/>
    <property type="evidence" value="ECO:0007669"/>
    <property type="project" value="UniProtKB-SubCell"/>
</dbReference>
<reference evidence="19" key="1">
    <citation type="submission" date="2019-02" db="EMBL/GenBank/DDBJ databases">
        <authorList>
            <person name="Gruber-Vodicka R. H."/>
            <person name="Seah K. B. B."/>
        </authorList>
    </citation>
    <scope>NUCLEOTIDE SEQUENCE</scope>
    <source>
        <strain evidence="19">BECK_BZ163</strain>
        <strain evidence="20">BECK_BZ164</strain>
        <strain evidence="18">BECK_BZ165</strain>
    </source>
</reference>